<proteinExistence type="inferred from homology"/>
<sequence>MPAYICSTSPFYSMRPRIHTPSKAIASILRCKKTPLRNRQYATAAAAFTPAASHEQMTKASPPISHFPSTQPPSYKPPEFRKSQLLRKYASLLRSTPLLLLFQHNNLKAMEWVAIRRELAIALRKVDAAREAEGQPHLNLADGIKLEIVQTGILAAALRIVEFYKPDGQVPKLDPTDPATPSSATLPIVNAKGDGLTHTLSSAAYEAISAKKTKNAHDLSPLLAGPVVLLTFPGVSPQYLKTALTILSPSAPLFPAPKKRVNPGWHDPTVQSGLQKLLLLGARVEGKVFDVDGTKWVGSIEGGLDGLRGQLVAMLQGIGGGITNILEGAGKSLYFTVEGRRMMLEDEEKGPSEEPPKE</sequence>
<evidence type="ECO:0000313" key="4">
    <source>
        <dbReference type="Proteomes" id="UP001152300"/>
    </source>
</evidence>
<protein>
    <recommendedName>
        <fullName evidence="5">Ribosomal protein YmL11, mitochondrial</fullName>
    </recommendedName>
</protein>
<dbReference type="EMBL" id="JAPEIS010000012">
    <property type="protein sequence ID" value="KAJ8061134.1"/>
    <property type="molecule type" value="Genomic_DNA"/>
</dbReference>
<comment type="caution">
    <text evidence="3">The sequence shown here is derived from an EMBL/GenBank/DDBJ whole genome shotgun (WGS) entry which is preliminary data.</text>
</comment>
<evidence type="ECO:0000256" key="1">
    <source>
        <dbReference type="ARBA" id="ARBA00008889"/>
    </source>
</evidence>
<dbReference type="InterPro" id="IPR043141">
    <property type="entry name" value="Ribosomal_uL10-like_sf"/>
</dbReference>
<accession>A0A9X0AEX8</accession>
<evidence type="ECO:0008006" key="5">
    <source>
        <dbReference type="Google" id="ProtNLM"/>
    </source>
</evidence>
<dbReference type="OrthoDB" id="360689at2759"/>
<evidence type="ECO:0000256" key="2">
    <source>
        <dbReference type="SAM" id="MobiDB-lite"/>
    </source>
</evidence>
<feature type="region of interest" description="Disordered" evidence="2">
    <location>
        <begin position="52"/>
        <end position="77"/>
    </location>
</feature>
<name>A0A9X0AEX8_9HELO</name>
<dbReference type="AlphaFoldDB" id="A0A9X0AEX8"/>
<organism evidence="3 4">
    <name type="scientific">Sclerotinia nivalis</name>
    <dbReference type="NCBI Taxonomy" id="352851"/>
    <lineage>
        <taxon>Eukaryota</taxon>
        <taxon>Fungi</taxon>
        <taxon>Dikarya</taxon>
        <taxon>Ascomycota</taxon>
        <taxon>Pezizomycotina</taxon>
        <taxon>Leotiomycetes</taxon>
        <taxon>Helotiales</taxon>
        <taxon>Sclerotiniaceae</taxon>
        <taxon>Sclerotinia</taxon>
    </lineage>
</organism>
<dbReference type="PANTHER" id="PTHR11560">
    <property type="entry name" value="39S RIBOSOMAL PROTEIN L10, MITOCHONDRIAL"/>
    <property type="match status" value="1"/>
</dbReference>
<evidence type="ECO:0000313" key="3">
    <source>
        <dbReference type="EMBL" id="KAJ8061134.1"/>
    </source>
</evidence>
<reference evidence="3" key="1">
    <citation type="submission" date="2022-11" db="EMBL/GenBank/DDBJ databases">
        <title>Genome Resource of Sclerotinia nivalis Strain SnTB1, a Plant Pathogen Isolated from American Ginseng.</title>
        <authorList>
            <person name="Fan S."/>
        </authorList>
    </citation>
    <scope>NUCLEOTIDE SEQUENCE</scope>
    <source>
        <strain evidence="3">SnTB1</strain>
    </source>
</reference>
<dbReference type="Proteomes" id="UP001152300">
    <property type="component" value="Unassembled WGS sequence"/>
</dbReference>
<keyword evidence="4" id="KW-1185">Reference proteome</keyword>
<dbReference type="SUPFAM" id="SSF160369">
    <property type="entry name" value="Ribosomal protein L10-like"/>
    <property type="match status" value="1"/>
</dbReference>
<dbReference type="InterPro" id="IPR047865">
    <property type="entry name" value="Ribosomal_uL10_bac_type"/>
</dbReference>
<gene>
    <name evidence="3" type="ORF">OCU04_010210</name>
</gene>
<comment type="similarity">
    <text evidence="1">Belongs to the universal ribosomal protein uL10 family.</text>
</comment>